<dbReference type="InterPro" id="IPR003749">
    <property type="entry name" value="ThiS/MoaD-like"/>
</dbReference>
<dbReference type="EMBL" id="MF101419">
    <property type="protein sequence ID" value="ARW61759.1"/>
    <property type="molecule type" value="Genomic_DNA"/>
</dbReference>
<evidence type="ECO:0000313" key="1">
    <source>
        <dbReference type="EMBL" id="ARW61759.1"/>
    </source>
</evidence>
<protein>
    <submittedName>
        <fullName evidence="1">Thiamin biosynthesis protein S</fullName>
    </submittedName>
</protein>
<dbReference type="InterPro" id="IPR016155">
    <property type="entry name" value="Mopterin_synth/thiamin_S_b"/>
</dbReference>
<reference evidence="1" key="1">
    <citation type="journal article" date="2017" name="J. Phycol.">
        <title>Analysis of chloroplast genomes and a supermatrix inform reclassification of the Rhodomelaceae (Rhodophyta).</title>
        <authorList>
            <person name="Diaz-Tapia P."/>
            <person name="Maggs C.A."/>
            <person name="West J.A."/>
            <person name="Verbruggen H."/>
        </authorList>
    </citation>
    <scope>NUCLEOTIDE SEQUENCE</scope>
    <source>
        <strain evidence="1">JW3660</strain>
    </source>
</reference>
<dbReference type="Gene3D" id="3.10.20.30">
    <property type="match status" value="1"/>
</dbReference>
<dbReference type="InterPro" id="IPR010035">
    <property type="entry name" value="Thi_S"/>
</dbReference>
<accession>A0A1Z1M6Y9</accession>
<dbReference type="AlphaFoldDB" id="A0A1Z1M6Y9"/>
<dbReference type="InterPro" id="IPR012675">
    <property type="entry name" value="Beta-grasp_dom_sf"/>
</dbReference>
<dbReference type="NCBIfam" id="TIGR01683">
    <property type="entry name" value="thiS"/>
    <property type="match status" value="1"/>
</dbReference>
<keyword evidence="1" id="KW-0150">Chloroplast</keyword>
<gene>
    <name evidence="1" type="primary">thiS</name>
</gene>
<dbReference type="SUPFAM" id="SSF54285">
    <property type="entry name" value="MoaD/ThiS"/>
    <property type="match status" value="1"/>
</dbReference>
<proteinExistence type="predicted"/>
<sequence length="70" mass="8045">MENYITVFVNGEPFNCQYSMSLEKLLLYLNFNINTILVEHNQEIINQNLFSSLSLKNYDNIEIITIVGGG</sequence>
<geneLocation type="chloroplast" evidence="1"/>
<dbReference type="Pfam" id="PF02597">
    <property type="entry name" value="ThiS"/>
    <property type="match status" value="1"/>
</dbReference>
<dbReference type="PANTHER" id="PTHR34472:SF1">
    <property type="entry name" value="SULFUR CARRIER PROTEIN THIS"/>
    <property type="match status" value="1"/>
</dbReference>
<name>A0A1Z1M6Y9_BOSMO</name>
<dbReference type="RefSeq" id="YP_009393197.1">
    <property type="nucleotide sequence ID" value="NC_035266.1"/>
</dbReference>
<dbReference type="GeneID" id="33354851"/>
<dbReference type="PANTHER" id="PTHR34472">
    <property type="entry name" value="SULFUR CARRIER PROTEIN THIS"/>
    <property type="match status" value="1"/>
</dbReference>
<keyword evidence="1" id="KW-0934">Plastid</keyword>
<dbReference type="CDD" id="cd00565">
    <property type="entry name" value="Ubl_ThiS"/>
    <property type="match status" value="1"/>
</dbReference>
<organism evidence="1">
    <name type="scientific">Bostrychia moritziana</name>
    <name type="common">Red alga</name>
    <name type="synonym">Polysiphonia moritziana</name>
    <dbReference type="NCBI Taxonomy" id="103713"/>
    <lineage>
        <taxon>Eukaryota</taxon>
        <taxon>Rhodophyta</taxon>
        <taxon>Florideophyceae</taxon>
        <taxon>Rhodymeniophycidae</taxon>
        <taxon>Ceramiales</taxon>
        <taxon>Rhodomelaceae</taxon>
        <taxon>Bostrychia</taxon>
    </lineage>
</organism>